<dbReference type="Proteomes" id="UP000229674">
    <property type="component" value="Unassembled WGS sequence"/>
</dbReference>
<keyword evidence="1" id="KW-0812">Transmembrane</keyword>
<feature type="transmembrane region" description="Helical" evidence="1">
    <location>
        <begin position="86"/>
        <end position="109"/>
    </location>
</feature>
<evidence type="ECO:0000313" key="3">
    <source>
        <dbReference type="Proteomes" id="UP000229674"/>
    </source>
</evidence>
<dbReference type="PANTHER" id="PTHR37309">
    <property type="entry name" value="SLR0284 PROTEIN"/>
    <property type="match status" value="1"/>
</dbReference>
<feature type="transmembrane region" description="Helical" evidence="1">
    <location>
        <begin position="5"/>
        <end position="24"/>
    </location>
</feature>
<reference evidence="3" key="1">
    <citation type="submission" date="2017-09" db="EMBL/GenBank/DDBJ databases">
        <title>Depth-based differentiation of microbial function through sediment-hosted aquifers and enrichment of novel symbionts in the deep terrestrial subsurface.</title>
        <authorList>
            <person name="Probst A.J."/>
            <person name="Ladd B."/>
            <person name="Jarett J.K."/>
            <person name="Geller-Mcgrath D.E."/>
            <person name="Sieber C.M.K."/>
            <person name="Emerson J.B."/>
            <person name="Anantharaman K."/>
            <person name="Thomas B.C."/>
            <person name="Malmstrom R."/>
            <person name="Stieglmeier M."/>
            <person name="Klingl A."/>
            <person name="Woyke T."/>
            <person name="Ryan C.M."/>
            <person name="Banfield J.F."/>
        </authorList>
    </citation>
    <scope>NUCLEOTIDE SEQUENCE [LARGE SCALE GENOMIC DNA]</scope>
</reference>
<dbReference type="AlphaFoldDB" id="A0A2M8G159"/>
<sequence>MISKAIVAMVANIAGLYLIGTYVPGAQVPLTVQGLLIAAFVLTLINFLIRPVLKLVLSPIIVITLGLATLVVNGITLYILEVAMPAVNFGGLTSLTYATLIMTAVNFVVHVL</sequence>
<gene>
    <name evidence="2" type="ORF">CO020_01030</name>
</gene>
<proteinExistence type="predicted"/>
<dbReference type="InterPro" id="IPR007165">
    <property type="entry name" value="Phage_holin_4_2"/>
</dbReference>
<protein>
    <recommendedName>
        <fullName evidence="4">Phage holin family protein</fullName>
    </recommendedName>
</protein>
<accession>A0A2M8G159</accession>
<feature type="transmembrane region" description="Helical" evidence="1">
    <location>
        <begin position="30"/>
        <end position="49"/>
    </location>
</feature>
<comment type="caution">
    <text evidence="2">The sequence shown here is derived from an EMBL/GenBank/DDBJ whole genome shotgun (WGS) entry which is preliminary data.</text>
</comment>
<evidence type="ECO:0000313" key="2">
    <source>
        <dbReference type="EMBL" id="PJC65374.1"/>
    </source>
</evidence>
<keyword evidence="1" id="KW-0472">Membrane</keyword>
<dbReference type="Pfam" id="PF04020">
    <property type="entry name" value="Phage_holin_4_2"/>
    <property type="match status" value="1"/>
</dbReference>
<dbReference type="EMBL" id="PFQX01000042">
    <property type="protein sequence ID" value="PJC65374.1"/>
    <property type="molecule type" value="Genomic_DNA"/>
</dbReference>
<evidence type="ECO:0000256" key="1">
    <source>
        <dbReference type="SAM" id="Phobius"/>
    </source>
</evidence>
<keyword evidence="1" id="KW-1133">Transmembrane helix</keyword>
<dbReference type="PANTHER" id="PTHR37309:SF1">
    <property type="entry name" value="SLR0284 PROTEIN"/>
    <property type="match status" value="1"/>
</dbReference>
<evidence type="ECO:0008006" key="4">
    <source>
        <dbReference type="Google" id="ProtNLM"/>
    </source>
</evidence>
<organism evidence="2 3">
    <name type="scientific">Candidatus Colwellbacteria bacterium CG_4_9_14_0_2_um_filter_50_12</name>
    <dbReference type="NCBI Taxonomy" id="1974538"/>
    <lineage>
        <taxon>Bacteria</taxon>
        <taxon>Candidatus Colwelliibacteriota</taxon>
    </lineage>
</organism>
<feature type="transmembrane region" description="Helical" evidence="1">
    <location>
        <begin position="56"/>
        <end position="80"/>
    </location>
</feature>
<name>A0A2M8G159_9BACT</name>